<dbReference type="Pfam" id="PF00190">
    <property type="entry name" value="Cupin_1"/>
    <property type="match status" value="1"/>
</dbReference>
<evidence type="ECO:0000256" key="1">
    <source>
        <dbReference type="SAM" id="Phobius"/>
    </source>
</evidence>
<keyword evidence="4" id="KW-1185">Reference proteome</keyword>
<keyword evidence="1" id="KW-0812">Transmembrane</keyword>
<gene>
    <name evidence="3" type="ORF">B0I32_11936</name>
</gene>
<evidence type="ECO:0000259" key="2">
    <source>
        <dbReference type="Pfam" id="PF00190"/>
    </source>
</evidence>
<dbReference type="EMBL" id="PVNG01000019">
    <property type="protein sequence ID" value="PRX59593.1"/>
    <property type="molecule type" value="Genomic_DNA"/>
</dbReference>
<dbReference type="Proteomes" id="UP000238312">
    <property type="component" value="Unassembled WGS sequence"/>
</dbReference>
<accession>A0A2T0MNT2</accession>
<keyword evidence="1" id="KW-0472">Membrane</keyword>
<feature type="transmembrane region" description="Helical" evidence="1">
    <location>
        <begin position="20"/>
        <end position="38"/>
    </location>
</feature>
<organism evidence="3 4">
    <name type="scientific">Nonomuraea fuscirosea</name>
    <dbReference type="NCBI Taxonomy" id="1291556"/>
    <lineage>
        <taxon>Bacteria</taxon>
        <taxon>Bacillati</taxon>
        <taxon>Actinomycetota</taxon>
        <taxon>Actinomycetes</taxon>
        <taxon>Streptosporangiales</taxon>
        <taxon>Streptosporangiaceae</taxon>
        <taxon>Nonomuraea</taxon>
    </lineage>
</organism>
<evidence type="ECO:0000313" key="3">
    <source>
        <dbReference type="EMBL" id="PRX59593.1"/>
    </source>
</evidence>
<dbReference type="InterPro" id="IPR011051">
    <property type="entry name" value="RmlC_Cupin_sf"/>
</dbReference>
<evidence type="ECO:0000313" key="4">
    <source>
        <dbReference type="Proteomes" id="UP000238312"/>
    </source>
</evidence>
<proteinExistence type="predicted"/>
<name>A0A2T0MNT2_9ACTN</name>
<dbReference type="InterPro" id="IPR014710">
    <property type="entry name" value="RmlC-like_jellyroll"/>
</dbReference>
<dbReference type="InterPro" id="IPR006045">
    <property type="entry name" value="Cupin_1"/>
</dbReference>
<reference evidence="3 4" key="1">
    <citation type="submission" date="2018-03" db="EMBL/GenBank/DDBJ databases">
        <title>Genomic Encyclopedia of Type Strains, Phase III (KMG-III): the genomes of soil and plant-associated and newly described type strains.</title>
        <authorList>
            <person name="Whitman W."/>
        </authorList>
    </citation>
    <scope>NUCLEOTIDE SEQUENCE [LARGE SCALE GENOMIC DNA]</scope>
    <source>
        <strain evidence="3 4">CGMCC 4.7104</strain>
    </source>
</reference>
<sequence>MLEPGAIREPQWNVNANQLGYGLAGTVLVPILGNASWVRRRVRG</sequence>
<keyword evidence="1" id="KW-1133">Transmembrane helix</keyword>
<protein>
    <submittedName>
        <fullName evidence="3">Cupin</fullName>
    </submittedName>
</protein>
<dbReference type="AlphaFoldDB" id="A0A2T0MNT2"/>
<comment type="caution">
    <text evidence="3">The sequence shown here is derived from an EMBL/GenBank/DDBJ whole genome shotgun (WGS) entry which is preliminary data.</text>
</comment>
<dbReference type="Gene3D" id="2.60.120.10">
    <property type="entry name" value="Jelly Rolls"/>
    <property type="match status" value="1"/>
</dbReference>
<feature type="domain" description="Cupin type-1" evidence="2">
    <location>
        <begin position="2"/>
        <end position="33"/>
    </location>
</feature>
<dbReference type="SUPFAM" id="SSF51182">
    <property type="entry name" value="RmlC-like cupins"/>
    <property type="match status" value="1"/>
</dbReference>